<organism evidence="1 2">
    <name type="scientific">Tenacibaculum mesophilum</name>
    <dbReference type="NCBI Taxonomy" id="104268"/>
    <lineage>
        <taxon>Bacteria</taxon>
        <taxon>Pseudomonadati</taxon>
        <taxon>Bacteroidota</taxon>
        <taxon>Flavobacteriia</taxon>
        <taxon>Flavobacteriales</taxon>
        <taxon>Flavobacteriaceae</taxon>
        <taxon>Tenacibaculum</taxon>
    </lineage>
</organism>
<evidence type="ECO:0000313" key="2">
    <source>
        <dbReference type="Proteomes" id="UP000269693"/>
    </source>
</evidence>
<reference evidence="1 2" key="1">
    <citation type="submission" date="2018-09" db="EMBL/GenBank/DDBJ databases">
        <title>Insights into the microbiota of Asian seabass (Lates calcarifer) with tenacibaculosis symptoms and description of sp. nov. Tenacibaculum singaporense.</title>
        <authorList>
            <person name="Miyake S."/>
            <person name="Soh M."/>
            <person name="Azman M.N."/>
            <person name="Ngoh S.Y."/>
            <person name="Orban L."/>
            <person name="Seedorf H."/>
        </authorList>
    </citation>
    <scope>NUCLEOTIDE SEQUENCE [LARGE SCALE GENOMIC DNA]</scope>
    <source>
        <strain evidence="1 2">DSM 13764</strain>
    </source>
</reference>
<keyword evidence="2" id="KW-1185">Reference proteome</keyword>
<dbReference type="InterPro" id="IPR043504">
    <property type="entry name" value="Peptidase_S1_PA_chymotrypsin"/>
</dbReference>
<gene>
    <name evidence="1" type="ORF">D6200_04980</name>
</gene>
<dbReference type="NCBIfam" id="TIGR04131">
    <property type="entry name" value="Bac_Flav_CTERM"/>
    <property type="match status" value="1"/>
</dbReference>
<evidence type="ECO:0008006" key="3">
    <source>
        <dbReference type="Google" id="ProtNLM"/>
    </source>
</evidence>
<dbReference type="RefSeq" id="WP_073183075.1">
    <property type="nucleotide sequence ID" value="NZ_CP032544.1"/>
</dbReference>
<dbReference type="InterPro" id="IPR025667">
    <property type="entry name" value="SprB_repeat"/>
</dbReference>
<accession>A0ABN5T6Q9</accession>
<dbReference type="InterPro" id="IPR026341">
    <property type="entry name" value="T9SS_type_B"/>
</dbReference>
<sequence>MKRIITLLIIVLQTFFCFSQEKQKPTSKPSQVVLDETVGYEKLIKRLPKEKALRPPSTPYFDQRVVKPDGSSGGINIKGDITFIANNVLSIDQWGYDPEDPYDGSSSNGTVNMQYIDIDGDSSTDSSSSDELNLPSCSRVVYAGLYWAGVYPYETWGGRESRRYNPYQIKFKLPGGNYQDIEADASDVTKRELIYDNGVAYICYKDITSDIQGLATVNPEGHNGTYVAANIRATRGRDYSGGLGGSGGWTMVVVYENETESSKNISIFDGFADVRNGNNVNLSYSGFTTVPVGPNPANPAPVRATLLAAALEGDRSIYGDRFQIKNTAGNFINQSTPNTNPSGNFFNGSITRYDQYVTSRTPDSENTLGFDADLYQLSNPNNSVITNGQTSAEVKFTTSGDVYWPFLNALAVEIIEPKVQLIKTIEDASGNDIQGTPVGLGNELFYNISFQNVGTDHARNTIITDRLPKNVDLLTTTAPNGSVAPDGTRFDIDLPPGVSITAYDPPSAANDNRAELEISVPDNMVLEGGALYNIRMHVQVVTDCSQLRDVCSNEVRNQAFARYEGVRGGVVINNEPSFSGLDDCNFGIVGTSNFLVDTSGCSFETTQVMCGSSITLTAGAGFESYEWRDASGTLLGTTTVPSFDVTNEGTYTVNKIASVASGCINAEETIHVVGYNSEPNPLQPFADQVLTCASNGEELAEVYLCGDSGSRTINLPFDTSSATTVQWFKLDESSCTDVTESGCPNINTGCTWNEVGSGEFSRNFADAGEYRLDVLYDGRCPKSYYFNVYKATLNPTFITQDILCGNNGSITVNNIPAGYQYSLTGPGGYNAPFQNSNVFSNLTAAGNYNLSIRVSSASAASCTYTFPPINIQENDIDMDVITTPMQCFNDSAQIRVQVNNVPGDYTYELLQGGSVVGIEGPTANNDFTFNVTDGGAYTVRVTTPQCTATETIVINEPDELLLTALKTKDITCESGSSDGIIQLTASGGTLDTSSGNNYNFAVWTSQGTDLYTNPSDIPNTAFLTPATNPYTYNVPVGSEGIYRFIVIDDNNCYTISDPVEITVEPELAFTHSETDVTCNGLTDGTINVSVNGDNLGYAVEYSIDNATWNTTGAFDSLDDGTYTIYIRASKNSYQCLYEIPNVVINEPAPLNGGSATKTDLECNTSGGTTFGTITYTAPTGGTPNYTYYYKLSSAATYTLAANNPVTGLPAGTYNTRAIDASGCIIDLNNVTINGLPSAPNVTSTVVYNCDGTGNVTIAANPAGTYTYTLNGNSNTTGVFNNVPVGGYTAEVTYGGSCVEDIRVRVNAGNEFSGSIVGSTDSECYGSDNGSITISANNVIGGSFEYSTDGGATWSMTADNPYRVVGLAAGTYNVFIREADGGVASCVIDLGNVTIGQPEELTLAASVTQEVTCNIATGTITATATGGIPPYEYSIDGGTSWQSSNVFNNVPPRATDYVVMVRDSRNCNECGCTAKLFQNGSFERPAETTTRFRFYNEDDIPGWDSTASDNQIELWHNGFNGVTAYEGNSFAELNANRVSSLYQEYCTQPGDIITWSVAHRGRSGLDRATVKIGGDLATAGVVETMETNNTAWKVYTGSYTVPVGQSTTIIAFDALSTAGGNNTVGNFIDDVQINIASTTCVPVSVPVIEPNTVDFDLTPTLCYDGSGNGEIRVEVTSGNNDYQFRIDGGIWQNPNVATPDEFTFTGLTDGTYSIEVRDGLGCTIPAKDATILPQLTATITTVSATCNDGQIVITPNGGDGNYEFIVETGGVQTSYTSSPIAVPAGTYTVYVRDKNGGTNYCEYSDTVTVNQIAAPTVSSTSTQPNCSTDTGTINVTVGSGTSPYTVTVTGPGGPFVQGPSADVNYSFTGLGDGTYQITVSDANGCPPVATSTETINVPTALSGGSASKTDLMCSPTGTILGTISFTAPTGGTAPYIYYYRLVGGGAYTQIAGTTVSNLPAGDYETKVEDSNGCERILDTLTIADLPAVPPFASTVVYNCDGTGNITITPFDASYTYSLDGAAAQTGANANIFNNVAAGAHTVTVDYGSNCTEDVLVTVAADQEFTAAVINTTNPTCLGDNNGSIEVEASFPSSTPTEFEYNIGAGWVSTSGNNPFVIPNFTSGTHTIEVRPVGGIAACEQTVSATLTDPSVVTVVAPVTKEVTCVPATGATITPNGSGGNGAPFSYELFDNGGTSLGTTTTEFTDVAAGTYTVVATDRLGCDSSPVTVMINPSQTVDFDLTPTLCYDGSGNGEIRVEVTSGNNDYQFRIDGGIWQNPNVATPDEFTFTGLTDGTYSIEVRDGLGCTVPAKDATILPQLTATITTVSATCNDGQIVITPNGGDGNYEFIVETGGVQTSYTSSPIAVPAGTYTVYVRDKNGGTNYCEYSDTVTVNQIAAPTVSSTSTQPNCSTDTGTINVTVGSGTSPYTVTVTGPGGPFVQGPSADVNYSFTGLGDGTYQITVSDANGCPPVATSTETINVPTALSGGSASKTDLMCSPTGTILGTISFTAPTGGTAPYIYYYRLVGGGAYTQIAGTTVSNLPAGDYETKVEDSNGCERILDTLTIADLPAVPPFASTVVYNCDGTGNITITPFDASYTYSLDGAAAQTGANANIFNNVAAGAHTVTVDYGSNCTEDVLVTVAADQEFTAAVINTTNPTCLGDNNGSIEVEASFPSSTPTEFEYNIGAGWVSTSGNNPFVIPNFTSGTHTIEVRPVGGIAACEQTVSATLTDPSVVTVVAPVTKEVTCVPATGATITPNGSGGNGAPFSYELFDNGGTSLGTTTTEFTDVAAGTYTVVATDRLGCDSSPVTVMINPSQTVDFDVATTCFDGTSGSILVSNTVGNGDYQYNINGNPWQNPDVATPDEYTFTGLTPNTYTVNVKDGRGCITTKSITINPQLQATATPTNASCTPGSIAISATGGTGTGTYEYAVVTAGDPVPTTGFSNTNPITNLAPNTYDVYVRDSSTCSYVIEDVVIAYIMPVDITATPNNPTCNGDRGSVDGEIIVNRGQGPYTITIEDSSNTEIDRLDNFIGTNFSFNNLAVDTYEIKITDALGCEDTFDFTLEELPPLTADLSSILPVCGTPFLGNENLFGFEFTNYPTVPTPYSVEFSKDDGATWQSSPTFTGIDSGTIVYPAIRIVEADGVTTRCIFNFGRYEVPYPVEGLIVNPVANPTSCNEGFSVTVEAFLGAGPFQFAIGTPSGWVDPDIDSPAPPAPAPVPDQDRTYTFKNLTPGLTYVFYVKDLNGTPLDTTDDCIKQNNEDVYATFTPSVPITPTVNNNQCSGSSNGQITFEIDNTSTDLNNNFTWTLYERDPVTNAGTALPAYTNVPQTGFAPIVATGLPSGVYYIILSNTTGGPPVCEFGSLDVTIKEGQPITGNLNKLNDITCNVPGKIRVENVLGGFAPYTYNVTLSEATATATVTGNEITVTAPTSITSVDVTVEVEDSNGTGACTANLGTVTLNVAQLPTATAVADSCPANKTITATVTTGVAPYQYSLNGGATFSTETTNTTFTQNNVTPGSYDIVVRDATGCESVPTTVIVHENVTFDVVPTKNAECVLNGEATLTINSGSHNTATFTANYTYSVDGGAPVAIPAGNTTAIISLAPGTYTVSVTDINTGCTTGTQTVTIQDAEIPSFTALAEASLCSGDNSGRITLTAVDNGILPLNYSIIPAAGTITGNVITDLPPGTYSVTGEGTNGCTFTVTDIVIDEYAPIVPSTPVVDQFGCSAGNTVDVATVTIPAGTVGGSTNYTRYVFVYTPVDGSGPITQDGSSTSFSTTNTSGGPVSITVYDDKGCSGVENTTIDAYVAITGVTISPQRTIDCNEGEDIEATYTINTGGALANFEFRLYDDTNALLETRTNTDGDFTTLLATGTYRVELENRDTNCIYTEYHTVEAEPTFDILITNVDDVDCKGDNNGSAVLSFVPSTPPYTSGYSYIVYDATTGTATAVTGTGTAGTPETITGLVAGEYYVRIDMGTNSPFCEAQSANFTIAEPADSLSVTGVTNPVVSCYNGSDATITATGSGGWGDYVYQLEETATPGVAYAGNTFSSNNIFTNLPAGDYTVVVRDKNGAVGLYCESTDQVVIANPAAVTFTVTENDNSCDTTVGGSISVTATGGTGTYTYTLSNGSGVVETQILNAANYTFTNLAADAYTVNVVDSNGCTEGTPTNVTITPDLVFTLTETKKLTCNAPMAATVALEVTSGSSSYAYEVAGPSIAVGRTNLAGTTLTLNPTVAGVYTVTVYDTGATPECSVVKTIEIEDAEIPSFTALAEASLCSGDNSGRITLTAVDNGILPLNYSIIPAAGTITGNVITDLPPGTYSVTGEGTNGCTFTVTDIVIDEYAPIVPSTPVVDQFGCSAGNTVDVATVTIPAGTVGGSTNYTRYVFVYTPVDGSGPITQDGSSTSFSTTNTSGGPVSITVYDDKGCSGVENTTIDAYVAITGVTISPQRTIDCNEGEDIEATYTINTGGALANFEFRLYDDTNALLETRTNTDGDFTTLLATGTYRVELENRDTNCIYTEYHTVEAEPTFDILITNVDDVDCKGDNNGSAVLSFVPSTPPYTSGYSYIVYDATTGTATAVTGTGTAGTPETITGLVAGEYYVRIDMGTNSPFCEAQSANFTIAEPADSLSVTGVTNPVVSCYNGSDATITATGSGGWGDYVYQLEETATPGVAYAGNTFSSNNIFTNLPAGDYTVVVRDKNGAVGLYCESTDQVVIANPAAVTFTVTENDNSCDTTVGGSISVTATGGTGTYTYTLSNGSGVVETQILNAANYTFTNLAADAYTVNVVDSNGCTEGTPTNVTITPDLVFTLTETKKLTCNAPMAATVALEVTSGSSSYAYEVAGPSIAVGRTNLAGTTLTLNPTVAGVYTVTVYDTGATPECSVVKTIEIEDAETPNFTVVATVTDICFGTSTGEVTVSPVDNGILPLSYEINNVSGTYNAVLAGSDTVFANLPADDYIVTATGVNGCTTDVSITVRENPVIDISAAITVTQFACTAGSNTTNNAIITVDKAAITGGTGNYVRVVFEDNATGDVLQDDSNFTYISTNLAGGDYTVKVYDENTDCFVSRVVRIAPFTPMTAADIDVIKDTDCNTGENITVKVVPALPNIQYTITGTGATPYTRTLNVVSDADAAVFNNVPVDDYTIEMYNAATGCTLEVYHTVEPEPTFDILVSNVQRACFGGTGSATIDFSAATPYTDVYTYEVFEVGNPTTITSGNGTGGTPETITTNLVAGEYYVVVSMTNTPFCEAQSENFIIEEPANALALTGTPTYINCNVTDSGEILLEAQGGWAPYEYQLVNDAAPATPVQNFDSNRRITGLIAGNYTATVRDVTGCEETFTFTLQPTTNMAADVTVTPNLCEGERTATIEVTNVTGGQTQDATVSYSYILTYPDGVTQVEQLSNTFSNLPAGTNYTVIVRDNKYSCSYTRQVDIIDPSEVEASANITADITCNNANATVVVSAIGGTGVYEYSSDGVNFGPDNTFTNVSSGSQTFYVRDDNNCEDTVVVTVNAYEPLVPTLVVDSGFVTCNGDANGVLSATVAGGFGNYEYQLLDDSNNPIDGTWTTSNTFGGLDVGTYKIRVRSTNRFGEVCTEDTAPHPIVEPEPLVVAENHTDVSCFGGNDGTITVLASGGNLTGYEYNISTDPTNKFVTDNVFRNLTAGTYTITVKDKVGCIDTIDVVIDQPQQFTATLVGVTEQTCINNATPTIELDVQGGTQPYYVSINNIEQPTPYTTNTIVLGAAENIQAGTSYYITVRDEAGCNVADPIRVTTAEPVDLQLTVDFAYTCEVGNIIKAIVDEAYRANMSYTLYDGIGNPVVTNNTGEFIDVPAGTGYYVTATHTITSCSESSTSSPISIEDIQALTLDIDDSVKNTLIANADFGLPPYEYSVDGGDFGSDNEFLILQTKDYTITVRDARGCEETVTIRGEYITIFVPNLFTPDGDGTNDYWYPREVEEYHDIQVFIYDRYARNIAEFKGSVEGWDGTYEGTPLPSGDYWYTIYFKELSGQEKKIMGHFTLYR</sequence>
<dbReference type="Proteomes" id="UP000269693">
    <property type="component" value="Chromosome"/>
</dbReference>
<name>A0ABN5T6Q9_9FLAO</name>
<evidence type="ECO:0000313" key="1">
    <source>
        <dbReference type="EMBL" id="AZJ31954.1"/>
    </source>
</evidence>
<protein>
    <recommendedName>
        <fullName evidence="3">Gliding motility-associated C-terminal domain-containing protein</fullName>
    </recommendedName>
</protein>
<dbReference type="Gene3D" id="2.40.10.10">
    <property type="entry name" value="Trypsin-like serine proteases"/>
    <property type="match status" value="1"/>
</dbReference>
<dbReference type="EMBL" id="CP032544">
    <property type="protein sequence ID" value="AZJ31954.1"/>
    <property type="molecule type" value="Genomic_DNA"/>
</dbReference>
<proteinExistence type="predicted"/>
<dbReference type="Pfam" id="PF13573">
    <property type="entry name" value="SprB"/>
    <property type="match status" value="6"/>
</dbReference>
<dbReference type="Pfam" id="PF13585">
    <property type="entry name" value="CHU_C"/>
    <property type="match status" value="1"/>
</dbReference>